<reference evidence="3" key="3">
    <citation type="submission" date="2016-08" db="EMBL/GenBank/DDBJ databases">
        <title>Sequencing, Assembly and Comparative Genomics of S. aureofaciens ATCC 10762.</title>
        <authorList>
            <person name="Gradnigo J.S."/>
            <person name="Johnson N."/>
            <person name="Somerville G.A."/>
        </authorList>
    </citation>
    <scope>NUCLEOTIDE SEQUENCE [LARGE SCALE GENOMIC DNA]</scope>
    <source>
        <strain evidence="3">ATCC 10762</strain>
    </source>
</reference>
<dbReference type="GeneID" id="97488364"/>
<evidence type="ECO:0000313" key="5">
    <source>
        <dbReference type="Proteomes" id="UP000610124"/>
    </source>
</evidence>
<comment type="caution">
    <text evidence="3">The sequence shown here is derived from an EMBL/GenBank/DDBJ whole genome shotgun (WGS) entry which is preliminary data.</text>
</comment>
<dbReference type="RefSeq" id="WP_030556561.1">
    <property type="nucleotide sequence ID" value="NZ_BMUB01000015.1"/>
</dbReference>
<gene>
    <name evidence="2" type="ORF">GCM10010502_53800</name>
    <name evidence="3" type="ORF">HS99_0005165</name>
</gene>
<dbReference type="AlphaFoldDB" id="A0A1E7N934"/>
<dbReference type="Proteomes" id="UP000037395">
    <property type="component" value="Unassembled WGS sequence"/>
</dbReference>
<reference evidence="2" key="5">
    <citation type="submission" date="2020-09" db="EMBL/GenBank/DDBJ databases">
        <authorList>
            <person name="Sun Q."/>
            <person name="Ohkuma M."/>
        </authorList>
    </citation>
    <scope>NUCLEOTIDE SEQUENCE</scope>
    <source>
        <strain evidence="2">JCM 4434</strain>
    </source>
</reference>
<dbReference type="EMBL" id="BMUB01000015">
    <property type="protein sequence ID" value="GGU93569.1"/>
    <property type="molecule type" value="Genomic_DNA"/>
</dbReference>
<accession>A0A1E7N934</accession>
<evidence type="ECO:0000313" key="4">
    <source>
        <dbReference type="Proteomes" id="UP000037395"/>
    </source>
</evidence>
<dbReference type="Proteomes" id="UP000610124">
    <property type="component" value="Unassembled WGS sequence"/>
</dbReference>
<reference evidence="3 4" key="2">
    <citation type="submission" date="2014-07" db="EMBL/GenBank/DDBJ databases">
        <authorList>
            <person name="Zhang J.E."/>
            <person name="Yang H."/>
            <person name="Guo J."/>
            <person name="Deng Z."/>
            <person name="Luo H."/>
            <person name="Luo M."/>
            <person name="Zhao B."/>
        </authorList>
    </citation>
    <scope>NUCLEOTIDE SEQUENCE [LARGE SCALE GENOMIC DNA]</scope>
    <source>
        <strain evidence="3">ATCC 10762</strain>
        <strain evidence="4">ATCC 10762 / DSM 40127 / CCM 3239 / JCM 4008 / LMG 5968 / NBRC 12843 / NCIMB 8234 / A-377</strain>
    </source>
</reference>
<dbReference type="Gene3D" id="1.10.101.10">
    <property type="entry name" value="PGBD-like superfamily/PGBD"/>
    <property type="match status" value="1"/>
</dbReference>
<dbReference type="InterPro" id="IPR036365">
    <property type="entry name" value="PGBD-like_sf"/>
</dbReference>
<keyword evidence="1" id="KW-0732">Signal</keyword>
<evidence type="ECO:0000313" key="3">
    <source>
        <dbReference type="EMBL" id="OEV37201.1"/>
    </source>
</evidence>
<feature type="chain" id="PRO_5044058304" description="Peptidoglycan binding-like domain-containing protein" evidence="1">
    <location>
        <begin position="30"/>
        <end position="138"/>
    </location>
</feature>
<evidence type="ECO:0008006" key="6">
    <source>
        <dbReference type="Google" id="ProtNLM"/>
    </source>
</evidence>
<organism evidence="3 4">
    <name type="scientific">Kitasatospora aureofaciens</name>
    <name type="common">Streptomyces aureofaciens</name>
    <dbReference type="NCBI Taxonomy" id="1894"/>
    <lineage>
        <taxon>Bacteria</taxon>
        <taxon>Bacillati</taxon>
        <taxon>Actinomycetota</taxon>
        <taxon>Actinomycetes</taxon>
        <taxon>Kitasatosporales</taxon>
        <taxon>Streptomycetaceae</taxon>
        <taxon>Kitasatospora</taxon>
    </lineage>
</organism>
<dbReference type="InterPro" id="IPR036366">
    <property type="entry name" value="PGBDSf"/>
</dbReference>
<evidence type="ECO:0000256" key="1">
    <source>
        <dbReference type="SAM" id="SignalP"/>
    </source>
</evidence>
<reference evidence="4" key="4">
    <citation type="submission" date="2016-08" db="EMBL/GenBank/DDBJ databases">
        <title>Sequencing, assembly and comparative genomics of S. aureofaciens ATCC 10762.</title>
        <authorList>
            <person name="Gradnigo J.S."/>
            <person name="Johnson N."/>
            <person name="Somerville G.A."/>
        </authorList>
    </citation>
    <scope>NUCLEOTIDE SEQUENCE [LARGE SCALE GENOMIC DNA]</scope>
    <source>
        <strain evidence="4">ATCC 10762 / DSM 40127 / CCM 3239 / JCM 4008 / LMG 5968 / NBRC 12843 / NCIMB 8234 / A-377</strain>
    </source>
</reference>
<dbReference type="SUPFAM" id="SSF47090">
    <property type="entry name" value="PGBD-like"/>
    <property type="match status" value="1"/>
</dbReference>
<protein>
    <recommendedName>
        <fullName evidence="6">Peptidoglycan binding-like domain-containing protein</fullName>
    </recommendedName>
</protein>
<sequence>MTSKPFGRAAAALALAGAALLTLAGPASASPSAPTLGDGYANNTHAVWCVQHNLNHFLNVTTQADHPAPVAEDGIWGPQTKSAVQWLQSHTILSGRSLLADGFVGPLTGNAIIGDGDPYYVGSYDAYCWQYIPTTYGP</sequence>
<dbReference type="OrthoDB" id="4337990at2"/>
<reference evidence="2 5" key="1">
    <citation type="journal article" date="2014" name="Int. J. Syst. Evol. Microbiol.">
        <title>Complete genome sequence of Corynebacterium casei LMG S-19264T (=DSM 44701T), isolated from a smear-ripened cheese.</title>
        <authorList>
            <consortium name="US DOE Joint Genome Institute (JGI-PGF)"/>
            <person name="Walter F."/>
            <person name="Albersmeier A."/>
            <person name="Kalinowski J."/>
            <person name="Ruckert C."/>
        </authorList>
    </citation>
    <scope>NUCLEOTIDE SEQUENCE [LARGE SCALE GENOMIC DNA]</scope>
    <source>
        <strain evidence="2 5">JCM 4434</strain>
    </source>
</reference>
<accession>A0A8H9HW13</accession>
<evidence type="ECO:0000313" key="2">
    <source>
        <dbReference type="EMBL" id="GGU93569.1"/>
    </source>
</evidence>
<keyword evidence="4" id="KW-1185">Reference proteome</keyword>
<name>A0A1E7N934_KITAU</name>
<dbReference type="EMBL" id="JPRF03000021">
    <property type="protein sequence ID" value="OEV37201.1"/>
    <property type="molecule type" value="Genomic_DNA"/>
</dbReference>
<proteinExistence type="predicted"/>
<feature type="signal peptide" evidence="1">
    <location>
        <begin position="1"/>
        <end position="29"/>
    </location>
</feature>